<evidence type="ECO:0000313" key="2">
    <source>
        <dbReference type="Proteomes" id="UP000066529"/>
    </source>
</evidence>
<accession>A0A0E3KQE2</accession>
<dbReference type="AlphaFoldDB" id="A0A0E3KQE2"/>
<dbReference type="RefSeq" id="WP_048168151.1">
    <property type="nucleotide sequence ID" value="NZ_CP009501.1"/>
</dbReference>
<dbReference type="PATRIC" id="fig|523844.20.peg.2991"/>
<proteinExistence type="predicted"/>
<dbReference type="STRING" id="523844.MSTHT_2454"/>
<dbReference type="Pfam" id="PF09974">
    <property type="entry name" value="DUF2209"/>
    <property type="match status" value="1"/>
</dbReference>
<dbReference type="PIRSF" id="PIRSF021940">
    <property type="entry name" value="UCP021940"/>
    <property type="match status" value="1"/>
</dbReference>
<dbReference type="InterPro" id="IPR014514">
    <property type="entry name" value="UCP021940"/>
</dbReference>
<dbReference type="Proteomes" id="UP000066529">
    <property type="component" value="Chromosome"/>
</dbReference>
<dbReference type="OrthoDB" id="120192at2157"/>
<sequence length="131" mass="14995">MWDIIAVDISGRHRIKGGYYMVCAAAALTVSANYIEKVKQVKILPLWLKRAPSLLDVVQLIEDTADQLSFEGTIVAEKGDMYNKPRWVTESMFSRAFKYQESIAERRSIELVHHISQSARNLLIKELQIET</sequence>
<organism evidence="1 2">
    <name type="scientific">Methanosarcina thermophila (strain ATCC 43570 / DSM 1825 / OCM 12 / VKM B-1830 / TM-1)</name>
    <dbReference type="NCBI Taxonomy" id="523844"/>
    <lineage>
        <taxon>Archaea</taxon>
        <taxon>Methanobacteriati</taxon>
        <taxon>Methanobacteriota</taxon>
        <taxon>Stenosarchaea group</taxon>
        <taxon>Methanomicrobia</taxon>
        <taxon>Methanosarcinales</taxon>
        <taxon>Methanosarcinaceae</taxon>
        <taxon>Methanosarcina</taxon>
    </lineage>
</organism>
<protein>
    <recommendedName>
        <fullName evidence="3">DUF2209 domain-containing protein</fullName>
    </recommendedName>
</protein>
<dbReference type="GeneID" id="41602136"/>
<gene>
    <name evidence="1" type="ORF">MSTHT_2454</name>
</gene>
<name>A0A0E3KQE2_METTT</name>
<dbReference type="EMBL" id="CP009501">
    <property type="protein sequence ID" value="AKB14212.1"/>
    <property type="molecule type" value="Genomic_DNA"/>
</dbReference>
<reference evidence="1 2" key="1">
    <citation type="submission" date="2014-07" db="EMBL/GenBank/DDBJ databases">
        <title>Methanogenic archaea and the global carbon cycle.</title>
        <authorList>
            <person name="Henriksen J.R."/>
            <person name="Luke J."/>
            <person name="Reinhart S."/>
            <person name="Benedict M.N."/>
            <person name="Youngblut N.D."/>
            <person name="Metcalf M.E."/>
            <person name="Whitaker R.J."/>
            <person name="Metcalf W.W."/>
        </authorList>
    </citation>
    <scope>NUCLEOTIDE SEQUENCE [LARGE SCALE GENOMIC DNA]</scope>
    <source>
        <strain evidence="2">ATCC 43570 / DSM 1825 / OCM 12 / VKM B-1830 / TM-1</strain>
    </source>
</reference>
<dbReference type="KEGG" id="mthr:MSTHT_2454"/>
<evidence type="ECO:0008006" key="3">
    <source>
        <dbReference type="Google" id="ProtNLM"/>
    </source>
</evidence>
<dbReference type="HOGENOM" id="CLU_143941_0_0_2"/>
<evidence type="ECO:0000313" key="1">
    <source>
        <dbReference type="EMBL" id="AKB14212.1"/>
    </source>
</evidence>